<dbReference type="PROSITE" id="PS00028">
    <property type="entry name" value="ZINC_FINGER_C2H2_1"/>
    <property type="match status" value="1"/>
</dbReference>
<keyword evidence="1" id="KW-0479">Metal-binding</keyword>
<evidence type="ECO:0000256" key="1">
    <source>
        <dbReference type="PROSITE-ProRule" id="PRU00042"/>
    </source>
</evidence>
<feature type="compositionally biased region" description="Polar residues" evidence="2">
    <location>
        <begin position="244"/>
        <end position="255"/>
    </location>
</feature>
<feature type="compositionally biased region" description="Polar residues" evidence="2">
    <location>
        <begin position="35"/>
        <end position="46"/>
    </location>
</feature>
<dbReference type="Proteomes" id="UP000663829">
    <property type="component" value="Unassembled WGS sequence"/>
</dbReference>
<dbReference type="InterPro" id="IPR013087">
    <property type="entry name" value="Znf_C2H2_type"/>
</dbReference>
<dbReference type="PANTHER" id="PTHR33845:SF1">
    <property type="entry name" value="C2H2-TYPE DOMAIN-CONTAINING PROTEIN"/>
    <property type="match status" value="1"/>
</dbReference>
<dbReference type="AlphaFoldDB" id="A0A815YB43"/>
<name>A0A815YB43_9BILA</name>
<keyword evidence="1" id="KW-0862">Zinc</keyword>
<accession>A0A815YB43</accession>
<keyword evidence="1" id="KW-0863">Zinc-finger</keyword>
<feature type="compositionally biased region" description="Acidic residues" evidence="2">
    <location>
        <begin position="228"/>
        <end position="242"/>
    </location>
</feature>
<dbReference type="Proteomes" id="UP000681722">
    <property type="component" value="Unassembled WGS sequence"/>
</dbReference>
<dbReference type="EMBL" id="CAJNOQ010029404">
    <property type="protein sequence ID" value="CAF1568490.1"/>
    <property type="molecule type" value="Genomic_DNA"/>
</dbReference>
<dbReference type="EMBL" id="CAJOBC010095214">
    <property type="protein sequence ID" value="CAF4431046.1"/>
    <property type="molecule type" value="Genomic_DNA"/>
</dbReference>
<feature type="domain" description="C2H2-type" evidence="3">
    <location>
        <begin position="59"/>
        <end position="90"/>
    </location>
</feature>
<feature type="compositionally biased region" description="Polar residues" evidence="2">
    <location>
        <begin position="285"/>
        <end position="302"/>
    </location>
</feature>
<proteinExistence type="predicted"/>
<evidence type="ECO:0000313" key="6">
    <source>
        <dbReference type="Proteomes" id="UP000663829"/>
    </source>
</evidence>
<reference evidence="4" key="1">
    <citation type="submission" date="2021-02" db="EMBL/GenBank/DDBJ databases">
        <authorList>
            <person name="Nowell W R."/>
        </authorList>
    </citation>
    <scope>NUCLEOTIDE SEQUENCE</scope>
</reference>
<feature type="non-terminal residue" evidence="4">
    <location>
        <position position="1"/>
    </location>
</feature>
<evidence type="ECO:0000256" key="2">
    <source>
        <dbReference type="SAM" id="MobiDB-lite"/>
    </source>
</evidence>
<dbReference type="PANTHER" id="PTHR33845">
    <property type="entry name" value="C2H2-TYPE DOMAIN-CONTAINING PROTEIN"/>
    <property type="match status" value="1"/>
</dbReference>
<feature type="region of interest" description="Disordered" evidence="2">
    <location>
        <begin position="16"/>
        <end position="46"/>
    </location>
</feature>
<gene>
    <name evidence="4" type="ORF">GPM918_LOCUS40231</name>
    <name evidence="5" type="ORF">SRO942_LOCUS41158</name>
</gene>
<feature type="region of interest" description="Disordered" evidence="2">
    <location>
        <begin position="210"/>
        <end position="302"/>
    </location>
</feature>
<protein>
    <recommendedName>
        <fullName evidence="3">C2H2-type domain-containing protein</fullName>
    </recommendedName>
</protein>
<keyword evidence="6" id="KW-1185">Reference proteome</keyword>
<evidence type="ECO:0000313" key="5">
    <source>
        <dbReference type="EMBL" id="CAF4431046.1"/>
    </source>
</evidence>
<comment type="caution">
    <text evidence="4">The sequence shown here is derived from an EMBL/GenBank/DDBJ whole genome shotgun (WGS) entry which is preliminary data.</text>
</comment>
<sequence length="302" mass="35060">KMNTVQQISPLHVVEQNSKPSHTWLSEKASDDNDSNASPKGNVNLSDSAQLKNSGFVTFDCEEERCTKQFMRLGNLTIHMTTGKHDIEQEKYSLLDKSKLLYKQKLENVTLQAIPNLQNFKVIRSATNKQHQPLTCGWALMAKKSNVQFSQQQKDFLTQKYDESETTGMKSDPVSVAQEMQILWDNNGDYVFDREQWLTSQQIKSFWSRLTRNRRKSSKQQTTVQKQEDDDEEDDRDDENDNDYNSFQLRQQAKTLLSAKEQQQQGQQTSSSFNTRKAKTENRFSQDLTNQQQQPSKRLSKK</sequence>
<evidence type="ECO:0000313" key="4">
    <source>
        <dbReference type="EMBL" id="CAF1568490.1"/>
    </source>
</evidence>
<dbReference type="GO" id="GO:0008270">
    <property type="term" value="F:zinc ion binding"/>
    <property type="evidence" value="ECO:0007669"/>
    <property type="project" value="UniProtKB-KW"/>
</dbReference>
<evidence type="ECO:0000259" key="3">
    <source>
        <dbReference type="PROSITE" id="PS50157"/>
    </source>
</evidence>
<organism evidence="4 6">
    <name type="scientific">Didymodactylos carnosus</name>
    <dbReference type="NCBI Taxonomy" id="1234261"/>
    <lineage>
        <taxon>Eukaryota</taxon>
        <taxon>Metazoa</taxon>
        <taxon>Spiralia</taxon>
        <taxon>Gnathifera</taxon>
        <taxon>Rotifera</taxon>
        <taxon>Eurotatoria</taxon>
        <taxon>Bdelloidea</taxon>
        <taxon>Philodinida</taxon>
        <taxon>Philodinidae</taxon>
        <taxon>Didymodactylos</taxon>
    </lineage>
</organism>
<dbReference type="PROSITE" id="PS50157">
    <property type="entry name" value="ZINC_FINGER_C2H2_2"/>
    <property type="match status" value="1"/>
</dbReference>